<proteinExistence type="inferred from homology"/>
<evidence type="ECO:0000256" key="3">
    <source>
        <dbReference type="ARBA" id="ARBA00017941"/>
    </source>
</evidence>
<sequence>MNISRSGLTAQRRQMDVAAENLANAYTTRTESGDPYRRQAVSFQSTPVEGPGGTVSGRKPGIQLPETEPAPLATTDPAHMNRKPIVSTPMAPQIPPQGVAAQVSEDPSEFPTVYDPSHPDADENGNVRLPNVDAAQELVTMMVAARAYEANISALSAAKSMAESALDLAR</sequence>
<name>A0A956SDM9_UNCEI</name>
<evidence type="ECO:0000313" key="10">
    <source>
        <dbReference type="EMBL" id="MCA9754478.1"/>
    </source>
</evidence>
<dbReference type="Pfam" id="PF06429">
    <property type="entry name" value="Flg_bbr_C"/>
    <property type="match status" value="1"/>
</dbReference>
<comment type="subcellular location">
    <subcellularLocation>
        <location evidence="1 6">Bacterial flagellum basal body</location>
    </subcellularLocation>
</comment>
<dbReference type="InterPro" id="IPR006299">
    <property type="entry name" value="FlgC"/>
</dbReference>
<dbReference type="NCBIfam" id="TIGR01395">
    <property type="entry name" value="FlgC"/>
    <property type="match status" value="1"/>
</dbReference>
<comment type="subunit">
    <text evidence="5 6">The basal body constitutes a major portion of the flagellar organelle and consists of four rings (L,P,S, and M) mounted on a central rod. The rod consists of about 26 subunits of FlgG in the distal portion, and FlgB, FlgC and FlgF are thought to build up the proximal portion of the rod with about 6 subunits each.</text>
</comment>
<evidence type="ECO:0000256" key="5">
    <source>
        <dbReference type="ARBA" id="ARBA00025933"/>
    </source>
</evidence>
<dbReference type="Proteomes" id="UP000739538">
    <property type="component" value="Unassembled WGS sequence"/>
</dbReference>
<evidence type="ECO:0000256" key="2">
    <source>
        <dbReference type="ARBA" id="ARBA00009677"/>
    </source>
</evidence>
<accession>A0A956SDM9</accession>
<keyword evidence="4 6" id="KW-0975">Bacterial flagellum</keyword>
<keyword evidence="10" id="KW-0966">Cell projection</keyword>
<evidence type="ECO:0000256" key="1">
    <source>
        <dbReference type="ARBA" id="ARBA00004117"/>
    </source>
</evidence>
<feature type="domain" description="Flagellar basal body rod protein N-terminal" evidence="8">
    <location>
        <begin position="1"/>
        <end position="28"/>
    </location>
</feature>
<organism evidence="10 11">
    <name type="scientific">Eiseniibacteriota bacterium</name>
    <dbReference type="NCBI Taxonomy" id="2212470"/>
    <lineage>
        <taxon>Bacteria</taxon>
        <taxon>Candidatus Eiseniibacteriota</taxon>
    </lineage>
</organism>
<evidence type="ECO:0000256" key="4">
    <source>
        <dbReference type="ARBA" id="ARBA00023143"/>
    </source>
</evidence>
<evidence type="ECO:0000259" key="8">
    <source>
        <dbReference type="Pfam" id="PF00460"/>
    </source>
</evidence>
<dbReference type="InterPro" id="IPR001444">
    <property type="entry name" value="Flag_bb_rod_N"/>
</dbReference>
<dbReference type="PANTHER" id="PTHR30435:SF2">
    <property type="entry name" value="FLAGELLAR BASAL-BODY ROD PROTEIN FLGC"/>
    <property type="match status" value="1"/>
</dbReference>
<dbReference type="AlphaFoldDB" id="A0A956SDM9"/>
<dbReference type="InterPro" id="IPR010930">
    <property type="entry name" value="Flg_bb/hook_C_dom"/>
</dbReference>
<dbReference type="Pfam" id="PF00460">
    <property type="entry name" value="Flg_bb_rod"/>
    <property type="match status" value="1"/>
</dbReference>
<feature type="region of interest" description="Disordered" evidence="7">
    <location>
        <begin position="26"/>
        <end position="112"/>
    </location>
</feature>
<keyword evidence="10" id="KW-0969">Cilium</keyword>
<reference evidence="10" key="1">
    <citation type="submission" date="2020-04" db="EMBL/GenBank/DDBJ databases">
        <authorList>
            <person name="Zhang T."/>
        </authorList>
    </citation>
    <scope>NUCLEOTIDE SEQUENCE</scope>
    <source>
        <strain evidence="10">HKST-UBA02</strain>
    </source>
</reference>
<gene>
    <name evidence="10" type="primary">flgC</name>
    <name evidence="10" type="ORF">KDA27_01655</name>
</gene>
<dbReference type="GO" id="GO:0071978">
    <property type="term" value="P:bacterial-type flagellum-dependent swarming motility"/>
    <property type="evidence" value="ECO:0007669"/>
    <property type="project" value="TreeGrafter"/>
</dbReference>
<protein>
    <recommendedName>
        <fullName evidence="3 6">Flagellar basal-body rod protein FlgC</fullName>
    </recommendedName>
</protein>
<feature type="domain" description="Flagellar basal-body/hook protein C-terminal" evidence="9">
    <location>
        <begin position="124"/>
        <end position="168"/>
    </location>
</feature>
<dbReference type="GO" id="GO:0030694">
    <property type="term" value="C:bacterial-type flagellum basal body, rod"/>
    <property type="evidence" value="ECO:0007669"/>
    <property type="project" value="UniProtKB-UniRule"/>
</dbReference>
<evidence type="ECO:0000259" key="9">
    <source>
        <dbReference type="Pfam" id="PF06429"/>
    </source>
</evidence>
<reference evidence="10" key="2">
    <citation type="journal article" date="2021" name="Microbiome">
        <title>Successional dynamics and alternative stable states in a saline activated sludge microbial community over 9 years.</title>
        <authorList>
            <person name="Wang Y."/>
            <person name="Ye J."/>
            <person name="Ju F."/>
            <person name="Liu L."/>
            <person name="Boyd J.A."/>
            <person name="Deng Y."/>
            <person name="Parks D.H."/>
            <person name="Jiang X."/>
            <person name="Yin X."/>
            <person name="Woodcroft B.J."/>
            <person name="Tyson G.W."/>
            <person name="Hugenholtz P."/>
            <person name="Polz M.F."/>
            <person name="Zhang T."/>
        </authorList>
    </citation>
    <scope>NUCLEOTIDE SEQUENCE</scope>
    <source>
        <strain evidence="10">HKST-UBA02</strain>
    </source>
</reference>
<dbReference type="EMBL" id="JAGQHS010000004">
    <property type="protein sequence ID" value="MCA9754478.1"/>
    <property type="molecule type" value="Genomic_DNA"/>
</dbReference>
<evidence type="ECO:0000256" key="7">
    <source>
        <dbReference type="SAM" id="MobiDB-lite"/>
    </source>
</evidence>
<comment type="similarity">
    <text evidence="2">Belongs to the flagella basal body rod proteins family.</text>
</comment>
<comment type="caution">
    <text evidence="10">The sequence shown here is derived from an EMBL/GenBank/DDBJ whole genome shotgun (WGS) entry which is preliminary data.</text>
</comment>
<dbReference type="PANTHER" id="PTHR30435">
    <property type="entry name" value="FLAGELLAR PROTEIN"/>
    <property type="match status" value="1"/>
</dbReference>
<evidence type="ECO:0000313" key="11">
    <source>
        <dbReference type="Proteomes" id="UP000739538"/>
    </source>
</evidence>
<evidence type="ECO:0000256" key="6">
    <source>
        <dbReference type="RuleBase" id="RU362062"/>
    </source>
</evidence>
<keyword evidence="10" id="KW-0282">Flagellum</keyword>